<dbReference type="EMBL" id="UGTZ01000001">
    <property type="protein sequence ID" value="SUC30396.1"/>
    <property type="molecule type" value="Genomic_DNA"/>
</dbReference>
<evidence type="ECO:0000259" key="5">
    <source>
        <dbReference type="Pfam" id="PF01578"/>
    </source>
</evidence>
<feature type="transmembrane region" description="Helical" evidence="4">
    <location>
        <begin position="21"/>
        <end position="44"/>
    </location>
</feature>
<sequence length="81" mass="9263">MWKKLHQLAIPVNLYRLCGRLIPWFIILSVICLAVGWIWGFGFAPTDKVQSQSYRIMYIHVPAAMWSMGIYATMAITAFVG</sequence>
<reference evidence="6 7" key="1">
    <citation type="submission" date="2018-06" db="EMBL/GenBank/DDBJ databases">
        <authorList>
            <consortium name="Pathogen Informatics"/>
            <person name="Doyle S."/>
        </authorList>
    </citation>
    <scope>NUCLEOTIDE SEQUENCE [LARGE SCALE GENOMIC DNA]</scope>
    <source>
        <strain evidence="6 7">NCTC11801</strain>
    </source>
</reference>
<dbReference type="GO" id="GO:0015232">
    <property type="term" value="F:heme transmembrane transporter activity"/>
    <property type="evidence" value="ECO:0007669"/>
    <property type="project" value="InterPro"/>
</dbReference>
<dbReference type="GO" id="GO:0016020">
    <property type="term" value="C:membrane"/>
    <property type="evidence" value="ECO:0007669"/>
    <property type="project" value="InterPro"/>
</dbReference>
<dbReference type="PRINTS" id="PR01386">
    <property type="entry name" value="CCMCBIOGNSIS"/>
</dbReference>
<keyword evidence="4" id="KW-0812">Transmembrane</keyword>
<name>A0A379FNW8_PRORE</name>
<keyword evidence="4" id="KW-0472">Membrane</keyword>
<dbReference type="GO" id="GO:0020037">
    <property type="term" value="F:heme binding"/>
    <property type="evidence" value="ECO:0007669"/>
    <property type="project" value="InterPro"/>
</dbReference>
<accession>A0A379FNW8</accession>
<dbReference type="GO" id="GO:0017004">
    <property type="term" value="P:cytochrome complex assembly"/>
    <property type="evidence" value="ECO:0007669"/>
    <property type="project" value="InterPro"/>
</dbReference>
<dbReference type="AlphaFoldDB" id="A0A379FNW8"/>
<evidence type="ECO:0000256" key="1">
    <source>
        <dbReference type="ARBA" id="ARBA00002442"/>
    </source>
</evidence>
<evidence type="ECO:0000313" key="6">
    <source>
        <dbReference type="EMBL" id="SUC30396.1"/>
    </source>
</evidence>
<dbReference type="Pfam" id="PF01578">
    <property type="entry name" value="Cytochrom_C_asm"/>
    <property type="match status" value="1"/>
</dbReference>
<protein>
    <recommendedName>
        <fullName evidence="2">Heme exporter protein C</fullName>
    </recommendedName>
    <alternativeName>
        <fullName evidence="3">Cytochrome c-type biogenesis protein CcmC</fullName>
    </alternativeName>
</protein>
<evidence type="ECO:0000256" key="4">
    <source>
        <dbReference type="SAM" id="Phobius"/>
    </source>
</evidence>
<comment type="function">
    <text evidence="1">Required for the export of heme to the periplasm for the biogenesis of c-type cytochromes.</text>
</comment>
<proteinExistence type="predicted"/>
<dbReference type="InterPro" id="IPR002541">
    <property type="entry name" value="Cyt_c_assembly"/>
</dbReference>
<feature type="domain" description="Cytochrome c assembly protein" evidence="5">
    <location>
        <begin position="6"/>
        <end position="80"/>
    </location>
</feature>
<evidence type="ECO:0000256" key="3">
    <source>
        <dbReference type="ARBA" id="ARBA00032940"/>
    </source>
</evidence>
<feature type="transmembrane region" description="Helical" evidence="4">
    <location>
        <begin position="56"/>
        <end position="80"/>
    </location>
</feature>
<dbReference type="Proteomes" id="UP000254208">
    <property type="component" value="Unassembled WGS sequence"/>
</dbReference>
<dbReference type="InterPro" id="IPR003557">
    <property type="entry name" value="Cyt_c_biogenesis_CcmC"/>
</dbReference>
<organism evidence="6 7">
    <name type="scientific">Providencia rettgeri</name>
    <dbReference type="NCBI Taxonomy" id="587"/>
    <lineage>
        <taxon>Bacteria</taxon>
        <taxon>Pseudomonadati</taxon>
        <taxon>Pseudomonadota</taxon>
        <taxon>Gammaproteobacteria</taxon>
        <taxon>Enterobacterales</taxon>
        <taxon>Morganellaceae</taxon>
        <taxon>Providencia</taxon>
    </lineage>
</organism>
<keyword evidence="4" id="KW-1133">Transmembrane helix</keyword>
<gene>
    <name evidence="6" type="primary">ccmC_1</name>
    <name evidence="6" type="ORF">NCTC11801_01322</name>
</gene>
<evidence type="ECO:0000256" key="2">
    <source>
        <dbReference type="ARBA" id="ARBA00016463"/>
    </source>
</evidence>
<evidence type="ECO:0000313" key="7">
    <source>
        <dbReference type="Proteomes" id="UP000254208"/>
    </source>
</evidence>